<accession>A0A1N6M204</accession>
<evidence type="ECO:0000256" key="2">
    <source>
        <dbReference type="ARBA" id="ARBA00022679"/>
    </source>
</evidence>
<dbReference type="Pfam" id="PF00551">
    <property type="entry name" value="Formyl_trans_N"/>
    <property type="match status" value="1"/>
</dbReference>
<proteinExistence type="predicted"/>
<name>A0A1N6M204_9VIBR</name>
<dbReference type="InterPro" id="IPR004607">
    <property type="entry name" value="GART"/>
</dbReference>
<dbReference type="EC" id="2.1.2.2" evidence="4"/>
<feature type="domain" description="Formyl transferase N-terminal" evidence="5">
    <location>
        <begin position="3"/>
        <end position="182"/>
    </location>
</feature>
<evidence type="ECO:0000313" key="7">
    <source>
        <dbReference type="Proteomes" id="UP000184774"/>
    </source>
</evidence>
<sequence length="212" mass="23742">MNNIAFLFSGSGSLLESVSELCSDLINNCHLKLVISNNRDVDLDKLHIPKGTEFHIIDHANYQNRLEHESAIEELLMDNDIHLIVLGGYRRIFSQNFVKKFGCITINTHPSILPSFPGDKAQQSAIDYGVRCSGATVHFINNEVDQGPIIAQSIIEVKMGTQESELRKKITNTEKYLIPQAIRLITSGKISFDGTNIVYHSEINESLLYIGK</sequence>
<dbReference type="NCBIfam" id="TIGR00639">
    <property type="entry name" value="PurN"/>
    <property type="match status" value="1"/>
</dbReference>
<comment type="pathway">
    <text evidence="1">Purine metabolism; IMP biosynthesis via de novo pathway; N(2)-formyl-N(1)-(5-phospho-D-ribosyl)glycinamide from N(1)-(5-phospho-D-ribosyl)glycinamide (10-formyl THF route): step 1/1.</text>
</comment>
<evidence type="ECO:0000313" key="6">
    <source>
        <dbReference type="EMBL" id="SIO93474.1"/>
    </source>
</evidence>
<dbReference type="GO" id="GO:0004644">
    <property type="term" value="F:phosphoribosylglycinamide formyltransferase activity"/>
    <property type="evidence" value="ECO:0007669"/>
    <property type="project" value="UniProtKB-UniRule"/>
</dbReference>
<keyword evidence="2 6" id="KW-0808">Transferase</keyword>
<protein>
    <recommendedName>
        <fullName evidence="4">Phosphoribosylglycinamide formyltransferase</fullName>
        <ecNumber evidence="4">2.1.2.2</ecNumber>
    </recommendedName>
</protein>
<dbReference type="RefSeq" id="WP_074372070.1">
    <property type="nucleotide sequence ID" value="NZ_AP024907.1"/>
</dbReference>
<reference evidence="6 7" key="1">
    <citation type="submission" date="2016-12" db="EMBL/GenBank/DDBJ databases">
        <authorList>
            <person name="Song W.-J."/>
            <person name="Kurnit D.M."/>
        </authorList>
    </citation>
    <scope>NUCLEOTIDE SEQUENCE [LARGE SCALE GENOMIC DNA]</scope>
    <source>
        <strain evidence="6 7">CECT 9026</strain>
    </source>
</reference>
<dbReference type="OrthoDB" id="9806170at2"/>
<gene>
    <name evidence="6" type="primary">purN_2</name>
    <name evidence="6" type="ORF">VSP9026_01142</name>
</gene>
<dbReference type="SUPFAM" id="SSF53328">
    <property type="entry name" value="Formyltransferase"/>
    <property type="match status" value="1"/>
</dbReference>
<dbReference type="InterPro" id="IPR002376">
    <property type="entry name" value="Formyl_transf_N"/>
</dbReference>
<evidence type="ECO:0000256" key="1">
    <source>
        <dbReference type="ARBA" id="ARBA00005054"/>
    </source>
</evidence>
<dbReference type="InterPro" id="IPR036477">
    <property type="entry name" value="Formyl_transf_N_sf"/>
</dbReference>
<keyword evidence="3" id="KW-0658">Purine biosynthesis</keyword>
<dbReference type="GO" id="GO:0006189">
    <property type="term" value="P:'de novo' IMP biosynthetic process"/>
    <property type="evidence" value="ECO:0007669"/>
    <property type="project" value="InterPro"/>
</dbReference>
<evidence type="ECO:0000259" key="5">
    <source>
        <dbReference type="Pfam" id="PF00551"/>
    </source>
</evidence>
<dbReference type="PANTHER" id="PTHR43369:SF2">
    <property type="entry name" value="PHOSPHORIBOSYLGLYCINAMIDE FORMYLTRANSFERASE"/>
    <property type="match status" value="1"/>
</dbReference>
<dbReference type="Proteomes" id="UP000184774">
    <property type="component" value="Unassembled WGS sequence"/>
</dbReference>
<dbReference type="AlphaFoldDB" id="A0A1N6M204"/>
<evidence type="ECO:0000256" key="3">
    <source>
        <dbReference type="ARBA" id="ARBA00022755"/>
    </source>
</evidence>
<dbReference type="Gene3D" id="3.40.50.170">
    <property type="entry name" value="Formyl transferase, N-terminal domain"/>
    <property type="match status" value="1"/>
</dbReference>
<dbReference type="EMBL" id="FSSB01000009">
    <property type="protein sequence ID" value="SIO93474.1"/>
    <property type="molecule type" value="Genomic_DNA"/>
</dbReference>
<dbReference type="GO" id="GO:0005737">
    <property type="term" value="C:cytoplasm"/>
    <property type="evidence" value="ECO:0007669"/>
    <property type="project" value="TreeGrafter"/>
</dbReference>
<dbReference type="PANTHER" id="PTHR43369">
    <property type="entry name" value="PHOSPHORIBOSYLGLYCINAMIDE FORMYLTRANSFERASE"/>
    <property type="match status" value="1"/>
</dbReference>
<organism evidence="6 7">
    <name type="scientific">Vibrio spartinae</name>
    <dbReference type="NCBI Taxonomy" id="1918945"/>
    <lineage>
        <taxon>Bacteria</taxon>
        <taxon>Pseudomonadati</taxon>
        <taxon>Pseudomonadota</taxon>
        <taxon>Gammaproteobacteria</taxon>
        <taxon>Vibrionales</taxon>
        <taxon>Vibrionaceae</taxon>
        <taxon>Vibrio</taxon>
    </lineage>
</organism>
<evidence type="ECO:0000256" key="4">
    <source>
        <dbReference type="NCBIfam" id="TIGR00639"/>
    </source>
</evidence>